<dbReference type="InterPro" id="IPR036291">
    <property type="entry name" value="NAD(P)-bd_dom_sf"/>
</dbReference>
<evidence type="ECO:0000259" key="1">
    <source>
        <dbReference type="SMART" id="SM00829"/>
    </source>
</evidence>
<dbReference type="InterPro" id="IPR013154">
    <property type="entry name" value="ADH-like_N"/>
</dbReference>
<dbReference type="Gene3D" id="3.40.50.720">
    <property type="entry name" value="NAD(P)-binding Rossmann-like Domain"/>
    <property type="match status" value="1"/>
</dbReference>
<dbReference type="Proteomes" id="UP001271007">
    <property type="component" value="Unassembled WGS sequence"/>
</dbReference>
<name>A0AAJ0DHR3_9PEZI</name>
<evidence type="ECO:0000313" key="3">
    <source>
        <dbReference type="Proteomes" id="UP001271007"/>
    </source>
</evidence>
<dbReference type="AlphaFoldDB" id="A0AAJ0DHR3"/>
<proteinExistence type="predicted"/>
<gene>
    <name evidence="2" type="ORF">LTR09_004890</name>
</gene>
<dbReference type="GO" id="GO:0016491">
    <property type="term" value="F:oxidoreductase activity"/>
    <property type="evidence" value="ECO:0007669"/>
    <property type="project" value="InterPro"/>
</dbReference>
<accession>A0AAJ0DHR3</accession>
<dbReference type="EMBL" id="JAWDJX010000013">
    <property type="protein sequence ID" value="KAK3054112.1"/>
    <property type="molecule type" value="Genomic_DNA"/>
</dbReference>
<feature type="domain" description="Enoyl reductase (ER)" evidence="1">
    <location>
        <begin position="20"/>
        <end position="335"/>
    </location>
</feature>
<dbReference type="Pfam" id="PF08240">
    <property type="entry name" value="ADH_N"/>
    <property type="match status" value="1"/>
</dbReference>
<keyword evidence="3" id="KW-1185">Reference proteome</keyword>
<dbReference type="PANTHER" id="PTHR44013">
    <property type="entry name" value="ZINC-TYPE ALCOHOL DEHYDROGENASE-LIKE PROTEIN C16A3.02C"/>
    <property type="match status" value="1"/>
</dbReference>
<dbReference type="SMART" id="SM00829">
    <property type="entry name" value="PKS_ER"/>
    <property type="match status" value="1"/>
</dbReference>
<reference evidence="2" key="1">
    <citation type="submission" date="2023-04" db="EMBL/GenBank/DDBJ databases">
        <title>Black Yeasts Isolated from many extreme environments.</title>
        <authorList>
            <person name="Coleine C."/>
            <person name="Stajich J.E."/>
            <person name="Selbmann L."/>
        </authorList>
    </citation>
    <scope>NUCLEOTIDE SEQUENCE</scope>
    <source>
        <strain evidence="2">CCFEE 5312</strain>
    </source>
</reference>
<organism evidence="2 3">
    <name type="scientific">Extremus antarcticus</name>
    <dbReference type="NCBI Taxonomy" id="702011"/>
    <lineage>
        <taxon>Eukaryota</taxon>
        <taxon>Fungi</taxon>
        <taxon>Dikarya</taxon>
        <taxon>Ascomycota</taxon>
        <taxon>Pezizomycotina</taxon>
        <taxon>Dothideomycetes</taxon>
        <taxon>Dothideomycetidae</taxon>
        <taxon>Mycosphaerellales</taxon>
        <taxon>Extremaceae</taxon>
        <taxon>Extremus</taxon>
    </lineage>
</organism>
<protein>
    <recommendedName>
        <fullName evidence="1">Enoyl reductase (ER) domain-containing protein</fullName>
    </recommendedName>
</protein>
<dbReference type="CDD" id="cd08267">
    <property type="entry name" value="MDR1"/>
    <property type="match status" value="1"/>
</dbReference>
<dbReference type="InterPro" id="IPR052733">
    <property type="entry name" value="Chloroplast_QOR"/>
</dbReference>
<dbReference type="Gene3D" id="3.90.180.10">
    <property type="entry name" value="Medium-chain alcohol dehydrogenases, catalytic domain"/>
    <property type="match status" value="1"/>
</dbReference>
<comment type="caution">
    <text evidence="2">The sequence shown here is derived from an EMBL/GenBank/DDBJ whole genome shotgun (WGS) entry which is preliminary data.</text>
</comment>
<dbReference type="InterPro" id="IPR011032">
    <property type="entry name" value="GroES-like_sf"/>
</dbReference>
<dbReference type="SUPFAM" id="SSF50129">
    <property type="entry name" value="GroES-like"/>
    <property type="match status" value="1"/>
</dbReference>
<dbReference type="Pfam" id="PF13602">
    <property type="entry name" value="ADH_zinc_N_2"/>
    <property type="match status" value="1"/>
</dbReference>
<dbReference type="InterPro" id="IPR020843">
    <property type="entry name" value="ER"/>
</dbReference>
<evidence type="ECO:0000313" key="2">
    <source>
        <dbReference type="EMBL" id="KAK3054112.1"/>
    </source>
</evidence>
<dbReference type="SUPFAM" id="SSF51735">
    <property type="entry name" value="NAD(P)-binding Rossmann-fold domains"/>
    <property type="match status" value="1"/>
</dbReference>
<dbReference type="PANTHER" id="PTHR44013:SF1">
    <property type="entry name" value="ZINC-TYPE ALCOHOL DEHYDROGENASE-LIKE PROTEIN C16A3.02C"/>
    <property type="match status" value="1"/>
</dbReference>
<sequence length="340" mass="36543">MAPALPTTMRASRFSDTTGGLEKNLKLEDAPLPKDASTLPDGATLVKVEYASPNPVDYKMPELWLYRRLAMTLPAIPCGDYAGTVVVSKLAHLKPGDRVFGRSDPPASGSFAEYLVVLSNEGVVPLPDGVSMRDAATLGVAGITAYQCLAPYVKPGSKVLINGGSGGCGTFGIQIAKVLGCTVTTACSWPNVQLCKDLEADEVIDYRTTNPVELLKRNGTQFDHIVDMVGLPALYYNAHHYLKDEGVFILIAGAPTLSSTMDLLQMFCLPSWLGGGRRALKFHGRKNNAKEYATIAGWMKEGKVKAVVEKEYALEEAPDAFRSFKTGRTRGKLVVKVAAG</sequence>